<sequence>MSRDNTQFDTSELLNSSFYSSNSINALEHSRTFRNSLLLKEMSDSSIAISTSSVNNSRNGSPSKSTGGIPQDQSTISSEQVSRGKDEVRTVNMTTSPSLSALAEILNEKSRDADNKMRVSRVFEDSILEEEEDEESPDLLDMQSPNLIDLGDSPNGTHFPKVAPPPPSYTAVPEQPDFMTTPKVDQGTALKQQHLLSHYAHPSNMQNIQEVATEETEETAETAVDEEEEEVQEKQTEREVTTQKKLPTPPHSHSRSRASSKTKEEPAVRSNSYAEIMKGMKARKNNQHSSKINVKKTRDHSKSEKSKSPAPEIAAPPKKKKGIFSFLKRKTDRSVSETVRSSSSKSKDEKDSMPSSATFSQLSSKKQNSTDDSAKITQKSHSSNSIFNNLRRKSSGPDILDVPTPKETDNDHLRTANGAKPTMATEPSEISNMSDTSAASVGSTQFKTDATSVEESPVTSPEELVRSSNGNGNATAKRNPTPLNFEEALMSEDTQQPHPQSHLHTLQTTSPNIEFFDQPPAIEFEHSDKRDSGEAFFPKLLDADEIENIVNLERNRSQRSGSIRRRASMDTLSINAQNEGMTVHEASGVILSTPDLTKSPAGSILRSGKFEQVDTFPSQDFSQKYESQEMSLTTEDSNNQLFASMEEKLDQLTNDYKNENVTQSDIDLLQSAKEKNTTSIPQVDNDPELMSDIMEFADLINFGDGIDLDIDANQGSTEDVSETFHSSLAPTYADVVQEPEEDNSYTEEDYERFMTSEQEGLGISTDHDNMADDLLGNTNFEDENFNDVVEEEYDVPEVYHAGHSILDDDFQDSNRPISMSFRGLSGPSFNDTSGMENEGEFAMGAQDEEEEPEQPGANVKFSSEIILFETYGEFEYDRHPDIGTCNQLTPQLAQMIKAELNELKSTMEVHESSQCYTQYF</sequence>
<organism evidence="2 3">
    <name type="scientific">Maudiozyma humilis</name>
    <name type="common">Sour dough yeast</name>
    <name type="synonym">Kazachstania humilis</name>
    <dbReference type="NCBI Taxonomy" id="51915"/>
    <lineage>
        <taxon>Eukaryota</taxon>
        <taxon>Fungi</taxon>
        <taxon>Dikarya</taxon>
        <taxon>Ascomycota</taxon>
        <taxon>Saccharomycotina</taxon>
        <taxon>Saccharomycetes</taxon>
        <taxon>Saccharomycetales</taxon>
        <taxon>Saccharomycetaceae</taxon>
        <taxon>Maudiozyma</taxon>
    </lineage>
</organism>
<feature type="compositionally biased region" description="Low complexity" evidence="1">
    <location>
        <begin position="451"/>
        <end position="462"/>
    </location>
</feature>
<feature type="compositionally biased region" description="Basic and acidic residues" evidence="1">
    <location>
        <begin position="404"/>
        <end position="414"/>
    </location>
</feature>
<evidence type="ECO:0000313" key="2">
    <source>
        <dbReference type="EMBL" id="GMM58867.1"/>
    </source>
</evidence>
<feature type="compositionally biased region" description="Basic and acidic residues" evidence="1">
    <location>
        <begin position="232"/>
        <end position="242"/>
    </location>
</feature>
<name>A0AAV5SA62_MAUHU</name>
<feature type="region of interest" description="Disordered" evidence="1">
    <location>
        <begin position="50"/>
        <end position="99"/>
    </location>
</feature>
<feature type="compositionally biased region" description="Polar residues" evidence="1">
    <location>
        <begin position="492"/>
        <end position="505"/>
    </location>
</feature>
<feature type="region of interest" description="Disordered" evidence="1">
    <location>
        <begin position="125"/>
        <end position="182"/>
    </location>
</feature>
<proteinExistence type="predicted"/>
<comment type="caution">
    <text evidence="2">The sequence shown here is derived from an EMBL/GenBank/DDBJ whole genome shotgun (WGS) entry which is preliminary data.</text>
</comment>
<dbReference type="EMBL" id="BTGD01000025">
    <property type="protein sequence ID" value="GMM58867.1"/>
    <property type="molecule type" value="Genomic_DNA"/>
</dbReference>
<dbReference type="GO" id="GO:0030036">
    <property type="term" value="P:actin cytoskeleton organization"/>
    <property type="evidence" value="ECO:0007669"/>
    <property type="project" value="TreeGrafter"/>
</dbReference>
<protein>
    <submittedName>
        <fullName evidence="2">Bni4 protein</fullName>
    </submittedName>
</protein>
<dbReference type="GO" id="GO:0003779">
    <property type="term" value="F:actin binding"/>
    <property type="evidence" value="ECO:0007669"/>
    <property type="project" value="TreeGrafter"/>
</dbReference>
<feature type="compositionally biased region" description="Polar residues" evidence="1">
    <location>
        <begin position="428"/>
        <end position="450"/>
    </location>
</feature>
<feature type="compositionally biased region" description="Acidic residues" evidence="1">
    <location>
        <begin position="126"/>
        <end position="138"/>
    </location>
</feature>
<dbReference type="PANTHER" id="PTHR12751:SF18">
    <property type="entry name" value="PHOSPHATASE AND ACTIN REGULATOR 1"/>
    <property type="match status" value="1"/>
</dbReference>
<reference evidence="2 3" key="1">
    <citation type="journal article" date="2023" name="Elife">
        <title>Identification of key yeast species and microbe-microbe interactions impacting larval growth of Drosophila in the wild.</title>
        <authorList>
            <person name="Mure A."/>
            <person name="Sugiura Y."/>
            <person name="Maeda R."/>
            <person name="Honda K."/>
            <person name="Sakurai N."/>
            <person name="Takahashi Y."/>
            <person name="Watada M."/>
            <person name="Katoh T."/>
            <person name="Gotoh A."/>
            <person name="Gotoh Y."/>
            <person name="Taniguchi I."/>
            <person name="Nakamura K."/>
            <person name="Hayashi T."/>
            <person name="Katayama T."/>
            <person name="Uemura T."/>
            <person name="Hattori Y."/>
        </authorList>
    </citation>
    <scope>NUCLEOTIDE SEQUENCE [LARGE SCALE GENOMIC DNA]</scope>
    <source>
        <strain evidence="2 3">KH-74</strain>
    </source>
</reference>
<gene>
    <name evidence="2" type="ORF">DAKH74_054840</name>
</gene>
<feature type="compositionally biased region" description="Basic residues" evidence="1">
    <location>
        <begin position="317"/>
        <end position="331"/>
    </location>
</feature>
<feature type="compositionally biased region" description="Polar residues" evidence="1">
    <location>
        <begin position="466"/>
        <end position="482"/>
    </location>
</feature>
<feature type="compositionally biased region" description="Polar residues" evidence="1">
    <location>
        <begin position="353"/>
        <end position="367"/>
    </location>
</feature>
<feature type="compositionally biased region" description="Polar residues" evidence="1">
    <location>
        <begin position="375"/>
        <end position="388"/>
    </location>
</feature>
<feature type="region of interest" description="Disordered" evidence="1">
    <location>
        <begin position="201"/>
        <end position="505"/>
    </location>
</feature>
<feature type="compositionally biased region" description="Acidic residues" evidence="1">
    <location>
        <begin position="212"/>
        <end position="231"/>
    </location>
</feature>
<evidence type="ECO:0000313" key="3">
    <source>
        <dbReference type="Proteomes" id="UP001377567"/>
    </source>
</evidence>
<evidence type="ECO:0000256" key="1">
    <source>
        <dbReference type="SAM" id="MobiDB-lite"/>
    </source>
</evidence>
<feature type="compositionally biased region" description="Polar residues" evidence="1">
    <location>
        <begin position="58"/>
        <end position="81"/>
    </location>
</feature>
<dbReference type="AlphaFoldDB" id="A0AAV5SA62"/>
<dbReference type="PANTHER" id="PTHR12751">
    <property type="entry name" value="PHOSPHATASE AND ACTIN REGULATOR PHACTR"/>
    <property type="match status" value="1"/>
</dbReference>
<dbReference type="Proteomes" id="UP001377567">
    <property type="component" value="Unassembled WGS sequence"/>
</dbReference>
<accession>A0AAV5SA62</accession>
<keyword evidence="3" id="KW-1185">Reference proteome</keyword>